<evidence type="ECO:0000313" key="3">
    <source>
        <dbReference type="Proteomes" id="UP000030745"/>
    </source>
</evidence>
<reference evidence="2 3" key="1">
    <citation type="journal article" date="2013" name="PLoS Genet.">
        <title>Distinctive expansion of potential virulence genes in the genome of the oomycete fish pathogen Saprolegnia parasitica.</title>
        <authorList>
            <person name="Jiang R.H."/>
            <person name="de Bruijn I."/>
            <person name="Haas B.J."/>
            <person name="Belmonte R."/>
            <person name="Lobach L."/>
            <person name="Christie J."/>
            <person name="van den Ackerveken G."/>
            <person name="Bottin A."/>
            <person name="Bulone V."/>
            <person name="Diaz-Moreno S.M."/>
            <person name="Dumas B."/>
            <person name="Fan L."/>
            <person name="Gaulin E."/>
            <person name="Govers F."/>
            <person name="Grenville-Briggs L.J."/>
            <person name="Horner N.R."/>
            <person name="Levin J.Z."/>
            <person name="Mammella M."/>
            <person name="Meijer H.J."/>
            <person name="Morris P."/>
            <person name="Nusbaum C."/>
            <person name="Oome S."/>
            <person name="Phillips A.J."/>
            <person name="van Rooyen D."/>
            <person name="Rzeszutek E."/>
            <person name="Saraiva M."/>
            <person name="Secombes C.J."/>
            <person name="Seidl M.F."/>
            <person name="Snel B."/>
            <person name="Stassen J.H."/>
            <person name="Sykes S."/>
            <person name="Tripathy S."/>
            <person name="van den Berg H."/>
            <person name="Vega-Arreguin J.C."/>
            <person name="Wawra S."/>
            <person name="Young S.K."/>
            <person name="Zeng Q."/>
            <person name="Dieguez-Uribeondo J."/>
            <person name="Russ C."/>
            <person name="Tyler B.M."/>
            <person name="van West P."/>
        </authorList>
    </citation>
    <scope>NUCLEOTIDE SEQUENCE [LARGE SCALE GENOMIC DNA]</scope>
    <source>
        <strain evidence="2 3">CBS 223.65</strain>
    </source>
</reference>
<accession>A0A067CAT8</accession>
<dbReference type="EMBL" id="KK583248">
    <property type="protein sequence ID" value="KDO23937.1"/>
    <property type="molecule type" value="Genomic_DNA"/>
</dbReference>
<sequence>MRTDGCPLRVPSATVLTATATSAQPSSSKNGGIATTIGGRRALATTPRTGPSQTTTASLAAVAAGLVAACIVVIETSALAQPPKTSGAGNVPPPSSSSSSLNAPMHLALAAPGTALTSPPALNATSSSVDVDHWQQELEGLRALEVQVRIDYADKTARTAELERIAGTKAAIKRRLRGHTAP</sequence>
<dbReference type="OMA" id="VDHWQQE"/>
<proteinExistence type="predicted"/>
<dbReference type="AlphaFoldDB" id="A0A067CAT8"/>
<dbReference type="OrthoDB" id="10543143at2759"/>
<evidence type="ECO:0000313" key="2">
    <source>
        <dbReference type="EMBL" id="KDO23937.1"/>
    </source>
</evidence>
<keyword evidence="3" id="KW-1185">Reference proteome</keyword>
<protein>
    <submittedName>
        <fullName evidence="2">Uncharacterized protein</fullName>
    </submittedName>
</protein>
<evidence type="ECO:0000256" key="1">
    <source>
        <dbReference type="SAM" id="MobiDB-lite"/>
    </source>
</evidence>
<feature type="region of interest" description="Disordered" evidence="1">
    <location>
        <begin position="81"/>
        <end position="102"/>
    </location>
</feature>
<dbReference type="KEGG" id="spar:SPRG_10083"/>
<dbReference type="GeneID" id="24132210"/>
<dbReference type="RefSeq" id="XP_012205401.1">
    <property type="nucleotide sequence ID" value="XM_012350011.1"/>
</dbReference>
<gene>
    <name evidence="2" type="ORF">SPRG_10083</name>
</gene>
<dbReference type="VEuPathDB" id="FungiDB:SPRG_10083"/>
<dbReference type="Proteomes" id="UP000030745">
    <property type="component" value="Unassembled WGS sequence"/>
</dbReference>
<name>A0A067CAT8_SAPPC</name>
<organism evidence="2 3">
    <name type="scientific">Saprolegnia parasitica (strain CBS 223.65)</name>
    <dbReference type="NCBI Taxonomy" id="695850"/>
    <lineage>
        <taxon>Eukaryota</taxon>
        <taxon>Sar</taxon>
        <taxon>Stramenopiles</taxon>
        <taxon>Oomycota</taxon>
        <taxon>Saprolegniomycetes</taxon>
        <taxon>Saprolegniales</taxon>
        <taxon>Saprolegniaceae</taxon>
        <taxon>Saprolegnia</taxon>
    </lineage>
</organism>